<dbReference type="KEGG" id="pbs:Plabr_2636"/>
<accession>F0SRS0</accession>
<name>F0SRS0_RUBBR</name>
<evidence type="ECO:0000313" key="2">
    <source>
        <dbReference type="EMBL" id="ADY60236.1"/>
    </source>
</evidence>
<dbReference type="eggNOG" id="ENOG502Z8YZ">
    <property type="taxonomic scope" value="Bacteria"/>
</dbReference>
<feature type="chain" id="PRO_5003260853" evidence="1">
    <location>
        <begin position="27"/>
        <end position="432"/>
    </location>
</feature>
<proteinExistence type="predicted"/>
<keyword evidence="3" id="KW-1185">Reference proteome</keyword>
<sequence length="432" mass="48287">MNALACLPSTVLAAVLLLLFCSSTYAQLDEYNEPPISYETAEVDDAVAQLARKLEAGEIELDHNGEWGYLEAVLDALNIPASSQTLVFSKTSLQRSRIAPRRPRAIYFNDDVYVGYCQNGDVLELAAADPQQGAIFYTLDQSSGKFPKFIRDRGHCLSCHASHRTQKVPGFVIRSVFPNESGTPEFGSGTFTTDHTSPFTERWGGWYVTGTHGDMRHMGNTFFNQAEGDLEREAGANRTELSEFLDTEDYLTGHSDIVALMVLEHQTQMHNAFAWASYENRRAVHLDGIMNKALDRPGDHRSDSTGRRIASAGDNILKHLLFTNEFALTSPVQGTSGFTEEFAARGPFDSKGRSLRQFDLKTRMFKYPCSFLIYSRAFDALPQETKSYVTTRLHDILTGKDDSEDFAHLTPADRQAILEILQETKPGLWAKK</sequence>
<keyword evidence="1" id="KW-0732">Signal</keyword>
<evidence type="ECO:0000256" key="1">
    <source>
        <dbReference type="SAM" id="SignalP"/>
    </source>
</evidence>
<evidence type="ECO:0000313" key="3">
    <source>
        <dbReference type="Proteomes" id="UP000006860"/>
    </source>
</evidence>
<gene>
    <name evidence="2" type="ordered locus">Plabr_2636</name>
</gene>
<dbReference type="STRING" id="756272.Plabr_2636"/>
<protein>
    <submittedName>
        <fullName evidence="2">Signal peptide-domain containing protein</fullName>
    </submittedName>
</protein>
<dbReference type="Proteomes" id="UP000006860">
    <property type="component" value="Chromosome"/>
</dbReference>
<feature type="signal peptide" evidence="1">
    <location>
        <begin position="1"/>
        <end position="26"/>
    </location>
</feature>
<organism evidence="2 3">
    <name type="scientific">Rubinisphaera brasiliensis (strain ATCC 49424 / DSM 5305 / JCM 21570 / IAM 15109 / NBRC 103401 / IFAM 1448)</name>
    <name type="common">Planctomyces brasiliensis</name>
    <dbReference type="NCBI Taxonomy" id="756272"/>
    <lineage>
        <taxon>Bacteria</taxon>
        <taxon>Pseudomonadati</taxon>
        <taxon>Planctomycetota</taxon>
        <taxon>Planctomycetia</taxon>
        <taxon>Planctomycetales</taxon>
        <taxon>Planctomycetaceae</taxon>
        <taxon>Rubinisphaera</taxon>
    </lineage>
</organism>
<reference evidence="3" key="1">
    <citation type="submission" date="2011-02" db="EMBL/GenBank/DDBJ databases">
        <title>The complete genome of Planctomyces brasiliensis DSM 5305.</title>
        <authorList>
            <person name="Lucas S."/>
            <person name="Copeland A."/>
            <person name="Lapidus A."/>
            <person name="Bruce D."/>
            <person name="Goodwin L."/>
            <person name="Pitluck S."/>
            <person name="Kyrpides N."/>
            <person name="Mavromatis K."/>
            <person name="Pagani I."/>
            <person name="Ivanova N."/>
            <person name="Ovchinnikova G."/>
            <person name="Lu M."/>
            <person name="Detter J.C."/>
            <person name="Han C."/>
            <person name="Land M."/>
            <person name="Hauser L."/>
            <person name="Markowitz V."/>
            <person name="Cheng J.-F."/>
            <person name="Hugenholtz P."/>
            <person name="Woyke T."/>
            <person name="Wu D."/>
            <person name="Tindall B."/>
            <person name="Pomrenke H.G."/>
            <person name="Brambilla E."/>
            <person name="Klenk H.-P."/>
            <person name="Eisen J.A."/>
        </authorList>
    </citation>
    <scope>NUCLEOTIDE SEQUENCE [LARGE SCALE GENOMIC DNA]</scope>
    <source>
        <strain evidence="3">ATCC 49424 / DSM 5305 / JCM 21570 / NBRC 103401 / IFAM 1448</strain>
    </source>
</reference>
<dbReference type="HOGENOM" id="CLU_615194_0_0_0"/>
<dbReference type="EMBL" id="CP002546">
    <property type="protein sequence ID" value="ADY60236.1"/>
    <property type="molecule type" value="Genomic_DNA"/>
</dbReference>
<dbReference type="AlphaFoldDB" id="F0SRS0"/>
<dbReference type="RefSeq" id="WP_013628960.1">
    <property type="nucleotide sequence ID" value="NC_015174.1"/>
</dbReference>